<sequence length="414" mass="45462">MYQHTPERPRYFLLLLVVSAHVALLAYALQPARPLPAAPRSESRARHDPASALSPPAAAASRPRQNATTAAPPDDRATALDDDDPRHAFSAQQWHDNQLAAQAQRQRRAMADLSALVDSQPATAIQRVLQRLHSGDAVAADTAQSLQDECSTPLPRLAEAAPAALAQLDAAAGRAIAALKQAQGELLVARERRCKAWRDRQAELAQALQDYRPQDPAAAQLQALQREFALPQPPPGLFERLLEHLRGLWHSNRSENVPLSLAGELLAAAEPRRRELGLQLLEQVAEENDRYAALVADFLRRSDGQQLAPQREPRWTERAAALGDNASADALLARPHRADAATQDWSWHAYGVWFAAHGCQPVAYSAERLQRDLAALQQLDRQLSPAERSEAARLYRERVAGWGARARALHGCAD</sequence>
<evidence type="ECO:0000256" key="1">
    <source>
        <dbReference type="SAM" id="MobiDB-lite"/>
    </source>
</evidence>
<protein>
    <submittedName>
        <fullName evidence="2">Uncharacterized protein</fullName>
    </submittedName>
</protein>
<keyword evidence="3" id="KW-1185">Reference proteome</keyword>
<comment type="caution">
    <text evidence="2">The sequence shown here is derived from an EMBL/GenBank/DDBJ whole genome shotgun (WGS) entry which is preliminary data.</text>
</comment>
<feature type="region of interest" description="Disordered" evidence="1">
    <location>
        <begin position="36"/>
        <end position="83"/>
    </location>
</feature>
<feature type="compositionally biased region" description="Low complexity" evidence="1">
    <location>
        <begin position="50"/>
        <end position="72"/>
    </location>
</feature>
<proteinExistence type="predicted"/>
<evidence type="ECO:0000313" key="3">
    <source>
        <dbReference type="Proteomes" id="UP000295293"/>
    </source>
</evidence>
<dbReference type="AlphaFoldDB" id="A0A4R6YTS5"/>
<dbReference type="Proteomes" id="UP000295293">
    <property type="component" value="Unassembled WGS sequence"/>
</dbReference>
<evidence type="ECO:0000313" key="2">
    <source>
        <dbReference type="EMBL" id="TDR41610.1"/>
    </source>
</evidence>
<organism evidence="2 3">
    <name type="scientific">Tahibacter aquaticus</name>
    <dbReference type="NCBI Taxonomy" id="520092"/>
    <lineage>
        <taxon>Bacteria</taxon>
        <taxon>Pseudomonadati</taxon>
        <taxon>Pseudomonadota</taxon>
        <taxon>Gammaproteobacteria</taxon>
        <taxon>Lysobacterales</taxon>
        <taxon>Rhodanobacteraceae</taxon>
        <taxon>Tahibacter</taxon>
    </lineage>
</organism>
<feature type="compositionally biased region" description="Basic and acidic residues" evidence="1">
    <location>
        <begin position="73"/>
        <end position="83"/>
    </location>
</feature>
<dbReference type="EMBL" id="SNZH01000010">
    <property type="protein sequence ID" value="TDR41610.1"/>
    <property type="molecule type" value="Genomic_DNA"/>
</dbReference>
<gene>
    <name evidence="2" type="ORF">DFR29_11093</name>
</gene>
<name>A0A4R6YTS5_9GAMM</name>
<reference evidence="2 3" key="1">
    <citation type="submission" date="2019-03" db="EMBL/GenBank/DDBJ databases">
        <title>Genomic Encyclopedia of Type Strains, Phase IV (KMG-IV): sequencing the most valuable type-strain genomes for metagenomic binning, comparative biology and taxonomic classification.</title>
        <authorList>
            <person name="Goeker M."/>
        </authorList>
    </citation>
    <scope>NUCLEOTIDE SEQUENCE [LARGE SCALE GENOMIC DNA]</scope>
    <source>
        <strain evidence="2 3">DSM 21667</strain>
    </source>
</reference>
<accession>A0A4R6YTS5</accession>
<dbReference type="RefSeq" id="WP_133819691.1">
    <property type="nucleotide sequence ID" value="NZ_SNZH01000010.1"/>
</dbReference>